<dbReference type="PANTHER" id="PTHR10196:SF69">
    <property type="entry name" value="GLYCEROL KINASE"/>
    <property type="match status" value="1"/>
</dbReference>
<gene>
    <name evidence="10" type="ORF">SMD31_13545</name>
</gene>
<evidence type="ECO:0000313" key="11">
    <source>
        <dbReference type="Proteomes" id="UP001271769"/>
    </source>
</evidence>
<dbReference type="PANTHER" id="PTHR10196">
    <property type="entry name" value="SUGAR KINASE"/>
    <property type="match status" value="1"/>
</dbReference>
<keyword evidence="2 7" id="KW-0808">Transferase</keyword>
<dbReference type="RefSeq" id="WP_320501431.1">
    <property type="nucleotide sequence ID" value="NZ_JAXCLX010000002.1"/>
</dbReference>
<dbReference type="Proteomes" id="UP001271769">
    <property type="component" value="Unassembled WGS sequence"/>
</dbReference>
<dbReference type="SUPFAM" id="SSF53067">
    <property type="entry name" value="Actin-like ATPase domain"/>
    <property type="match status" value="2"/>
</dbReference>
<dbReference type="PIRSF" id="PIRSF000538">
    <property type="entry name" value="GlpK"/>
    <property type="match status" value="1"/>
</dbReference>
<accession>A0ABU5E048</accession>
<evidence type="ECO:0000259" key="9">
    <source>
        <dbReference type="Pfam" id="PF02782"/>
    </source>
</evidence>
<dbReference type="PROSITE" id="PS00445">
    <property type="entry name" value="FGGY_KINASES_2"/>
    <property type="match status" value="1"/>
</dbReference>
<evidence type="ECO:0000256" key="3">
    <source>
        <dbReference type="ARBA" id="ARBA00022741"/>
    </source>
</evidence>
<evidence type="ECO:0000313" key="10">
    <source>
        <dbReference type="EMBL" id="MDY0872961.1"/>
    </source>
</evidence>
<dbReference type="InterPro" id="IPR000577">
    <property type="entry name" value="Carb_kinase_FGGY"/>
</dbReference>
<dbReference type="Pfam" id="PF02782">
    <property type="entry name" value="FGGY_C"/>
    <property type="match status" value="1"/>
</dbReference>
<organism evidence="10 11">
    <name type="scientific">Dongia rigui</name>
    <dbReference type="NCBI Taxonomy" id="940149"/>
    <lineage>
        <taxon>Bacteria</taxon>
        <taxon>Pseudomonadati</taxon>
        <taxon>Pseudomonadota</taxon>
        <taxon>Alphaproteobacteria</taxon>
        <taxon>Rhodospirillales</taxon>
        <taxon>Dongiaceae</taxon>
        <taxon>Dongia</taxon>
    </lineage>
</organism>
<sequence length="475" mass="50583">MSDFVLAIDQGTTGTKPHLLHIDGRFETLPGFEHKQILPQPGWVEHDPEELITHLEGCLAKAGPARAIGIANQGETVVAWDAQTKRAIYHAIVWQDARTNDAIGALKEAGHEETTLARAGLPLDPYFSASKLRWLLDNVDEATSLRRQGRLRLGTSDAFFLDRLAGIFATDVTTASRTSLMNLETLAWDPVLCDLFGVPMECLPQIRATADDFGTIGKMPVTASVVDQQAALFGHGCRKTGDAKITFGTGAFALCIAGDKPLRDVASGLLPTIAWRLRDAAPAYALEGGVYNAASAVNWARNLGLFADYAEIDSFASASAISRGLAFVPALSGLGCPYWDRSAAGMWLGLGLDTSKADMMQALLEGIALRAGEVIAAMSRLAPIGARISIDGGLAKNAYFGRFVADVLGRETIIPASTELTGLGTAQLALIGAGLATIDTLPPPPAAKARLAAGKLADEHRMKFHTAVSRSRNWR</sequence>
<keyword evidence="11" id="KW-1185">Reference proteome</keyword>
<keyword evidence="5" id="KW-0067">ATP-binding</keyword>
<keyword evidence="4 7" id="KW-0418">Kinase</keyword>
<reference evidence="10 11" key="1">
    <citation type="journal article" date="2013" name="Antonie Van Leeuwenhoek">
        <title>Dongia rigui sp. nov., isolated from freshwater of a large wetland in Korea.</title>
        <authorList>
            <person name="Baik K.S."/>
            <person name="Hwang Y.M."/>
            <person name="Choi J.S."/>
            <person name="Kwon J."/>
            <person name="Seong C.N."/>
        </authorList>
    </citation>
    <scope>NUCLEOTIDE SEQUENCE [LARGE SCALE GENOMIC DNA]</scope>
    <source>
        <strain evidence="10 11">04SU4-P</strain>
    </source>
</reference>
<dbReference type="InterPro" id="IPR043129">
    <property type="entry name" value="ATPase_NBD"/>
</dbReference>
<protein>
    <recommendedName>
        <fullName evidence="6">ATP:glycerol 3-phosphotransferase</fullName>
    </recommendedName>
</protein>
<evidence type="ECO:0000256" key="7">
    <source>
        <dbReference type="RuleBase" id="RU003733"/>
    </source>
</evidence>
<comment type="similarity">
    <text evidence="1 7">Belongs to the FGGY kinase family.</text>
</comment>
<keyword evidence="3" id="KW-0547">Nucleotide-binding</keyword>
<feature type="domain" description="Carbohydrate kinase FGGY N-terminal" evidence="8">
    <location>
        <begin position="5"/>
        <end position="234"/>
    </location>
</feature>
<evidence type="ECO:0000256" key="1">
    <source>
        <dbReference type="ARBA" id="ARBA00009156"/>
    </source>
</evidence>
<proteinExistence type="inferred from homology"/>
<dbReference type="Pfam" id="PF00370">
    <property type="entry name" value="FGGY_N"/>
    <property type="match status" value="1"/>
</dbReference>
<dbReference type="InterPro" id="IPR018483">
    <property type="entry name" value="Carb_kinase_FGGY_CS"/>
</dbReference>
<evidence type="ECO:0000259" key="8">
    <source>
        <dbReference type="Pfam" id="PF00370"/>
    </source>
</evidence>
<evidence type="ECO:0000256" key="2">
    <source>
        <dbReference type="ARBA" id="ARBA00022679"/>
    </source>
</evidence>
<evidence type="ECO:0000256" key="6">
    <source>
        <dbReference type="ARBA" id="ARBA00043149"/>
    </source>
</evidence>
<evidence type="ECO:0000256" key="5">
    <source>
        <dbReference type="ARBA" id="ARBA00022840"/>
    </source>
</evidence>
<dbReference type="Gene3D" id="3.30.420.40">
    <property type="match status" value="2"/>
</dbReference>
<comment type="caution">
    <text evidence="10">The sequence shown here is derived from an EMBL/GenBank/DDBJ whole genome shotgun (WGS) entry which is preliminary data.</text>
</comment>
<dbReference type="GO" id="GO:0016301">
    <property type="term" value="F:kinase activity"/>
    <property type="evidence" value="ECO:0007669"/>
    <property type="project" value="UniProtKB-KW"/>
</dbReference>
<dbReference type="PROSITE" id="PS00933">
    <property type="entry name" value="FGGY_KINASES_1"/>
    <property type="match status" value="1"/>
</dbReference>
<dbReference type="EMBL" id="JAXCLX010000002">
    <property type="protein sequence ID" value="MDY0872961.1"/>
    <property type="molecule type" value="Genomic_DNA"/>
</dbReference>
<dbReference type="InterPro" id="IPR018484">
    <property type="entry name" value="FGGY_N"/>
</dbReference>
<dbReference type="InterPro" id="IPR018485">
    <property type="entry name" value="FGGY_C"/>
</dbReference>
<evidence type="ECO:0000256" key="4">
    <source>
        <dbReference type="ARBA" id="ARBA00022777"/>
    </source>
</evidence>
<name>A0ABU5E048_9PROT</name>
<feature type="domain" description="Carbohydrate kinase FGGY C-terminal" evidence="9">
    <location>
        <begin position="243"/>
        <end position="432"/>
    </location>
</feature>